<dbReference type="OrthoDB" id="205623at2759"/>
<dbReference type="InterPro" id="IPR000863">
    <property type="entry name" value="Sulfotransferase_dom"/>
</dbReference>
<sequence length="302" mass="36004">MNGIRYPEMFSPKCFNEALEYQPKPEDVIISTYPKCGTTWIQNVVLYIFRKGKELEDPTDFRYMSPFIDMVGLEGIEKMPRPGAIKTHLPYSHMPYSPEAKYIFLTRNPKDCCVSLYYHVRDDKGYDYWGSDFSEFFELFMTGEVLYNDYFDHLLDWYPHRNNTKVFYTTYEEMKMDIKRVILKLSKFLGPQYIDAIEKDNAILNNIVLYTGFDYMKNLFDKLYESERKGIPDHQMQAGRQYTYNFKNSLNPPDNIPEQIFIRKGIIGDWKNHFSADQNERLSQKFLDKMKGTEVLQWFPLE</sequence>
<name>A0A4Y2CDE5_ARAVE</name>
<evidence type="ECO:0000313" key="4">
    <source>
        <dbReference type="EMBL" id="GBM01757.1"/>
    </source>
</evidence>
<evidence type="ECO:0000259" key="3">
    <source>
        <dbReference type="Pfam" id="PF00685"/>
    </source>
</evidence>
<gene>
    <name evidence="4" type="primary">SULT1C4_5</name>
    <name evidence="4" type="ORF">AVEN_271993_1</name>
</gene>
<organism evidence="4 5">
    <name type="scientific">Araneus ventricosus</name>
    <name type="common">Orbweaver spider</name>
    <name type="synonym">Epeira ventricosa</name>
    <dbReference type="NCBI Taxonomy" id="182803"/>
    <lineage>
        <taxon>Eukaryota</taxon>
        <taxon>Metazoa</taxon>
        <taxon>Ecdysozoa</taxon>
        <taxon>Arthropoda</taxon>
        <taxon>Chelicerata</taxon>
        <taxon>Arachnida</taxon>
        <taxon>Araneae</taxon>
        <taxon>Araneomorphae</taxon>
        <taxon>Entelegynae</taxon>
        <taxon>Araneoidea</taxon>
        <taxon>Araneidae</taxon>
        <taxon>Araneus</taxon>
    </lineage>
</organism>
<comment type="caution">
    <text evidence="4">The sequence shown here is derived from an EMBL/GenBank/DDBJ whole genome shotgun (WGS) entry which is preliminary data.</text>
</comment>
<feature type="domain" description="Sulfotransferase" evidence="3">
    <location>
        <begin position="25"/>
        <end position="293"/>
    </location>
</feature>
<dbReference type="InterPro" id="IPR027417">
    <property type="entry name" value="P-loop_NTPase"/>
</dbReference>
<evidence type="ECO:0000256" key="1">
    <source>
        <dbReference type="ARBA" id="ARBA00005771"/>
    </source>
</evidence>
<dbReference type="AlphaFoldDB" id="A0A4Y2CDE5"/>
<dbReference type="Gene3D" id="3.40.50.300">
    <property type="entry name" value="P-loop containing nucleotide triphosphate hydrolases"/>
    <property type="match status" value="1"/>
</dbReference>
<keyword evidence="5" id="KW-1185">Reference proteome</keyword>
<comment type="similarity">
    <text evidence="1">Belongs to the sulfotransferase 1 family.</text>
</comment>
<dbReference type="PANTHER" id="PTHR11783">
    <property type="entry name" value="SULFOTRANSFERASE SULT"/>
    <property type="match status" value="1"/>
</dbReference>
<dbReference type="SUPFAM" id="SSF52540">
    <property type="entry name" value="P-loop containing nucleoside triphosphate hydrolases"/>
    <property type="match status" value="1"/>
</dbReference>
<keyword evidence="2 4" id="KW-0808">Transferase</keyword>
<dbReference type="Pfam" id="PF00685">
    <property type="entry name" value="Sulfotransfer_1"/>
    <property type="match status" value="1"/>
</dbReference>
<dbReference type="EMBL" id="BGPR01000172">
    <property type="protein sequence ID" value="GBM01757.1"/>
    <property type="molecule type" value="Genomic_DNA"/>
</dbReference>
<protein>
    <submittedName>
        <fullName evidence="4">Sulfotransferase 1C4</fullName>
    </submittedName>
</protein>
<evidence type="ECO:0000313" key="5">
    <source>
        <dbReference type="Proteomes" id="UP000499080"/>
    </source>
</evidence>
<evidence type="ECO:0000256" key="2">
    <source>
        <dbReference type="ARBA" id="ARBA00022679"/>
    </source>
</evidence>
<proteinExistence type="inferred from homology"/>
<dbReference type="GO" id="GO:0008146">
    <property type="term" value="F:sulfotransferase activity"/>
    <property type="evidence" value="ECO:0007669"/>
    <property type="project" value="InterPro"/>
</dbReference>
<accession>A0A4Y2CDE5</accession>
<reference evidence="4 5" key="1">
    <citation type="journal article" date="2019" name="Sci. Rep.">
        <title>Orb-weaving spider Araneus ventricosus genome elucidates the spidroin gene catalogue.</title>
        <authorList>
            <person name="Kono N."/>
            <person name="Nakamura H."/>
            <person name="Ohtoshi R."/>
            <person name="Moran D.A.P."/>
            <person name="Shinohara A."/>
            <person name="Yoshida Y."/>
            <person name="Fujiwara M."/>
            <person name="Mori M."/>
            <person name="Tomita M."/>
            <person name="Arakawa K."/>
        </authorList>
    </citation>
    <scope>NUCLEOTIDE SEQUENCE [LARGE SCALE GENOMIC DNA]</scope>
</reference>
<dbReference type="Proteomes" id="UP000499080">
    <property type="component" value="Unassembled WGS sequence"/>
</dbReference>